<accession>A0A1L4D332</accession>
<dbReference type="Pfam" id="PF00072">
    <property type="entry name" value="Response_reg"/>
    <property type="match status" value="1"/>
</dbReference>
<protein>
    <recommendedName>
        <fullName evidence="2">Response regulatory domain-containing protein</fullName>
    </recommendedName>
</protein>
<dbReference type="PANTHER" id="PTHR43228:SF1">
    <property type="entry name" value="TWO-COMPONENT RESPONSE REGULATOR ARR22"/>
    <property type="match status" value="1"/>
</dbReference>
<dbReference type="InterPro" id="IPR052048">
    <property type="entry name" value="ST_Response_Regulator"/>
</dbReference>
<dbReference type="CDD" id="cd00156">
    <property type="entry name" value="REC"/>
    <property type="match status" value="1"/>
</dbReference>
<evidence type="ECO:0000256" key="1">
    <source>
        <dbReference type="PROSITE-ProRule" id="PRU00169"/>
    </source>
</evidence>
<dbReference type="STRING" id="1915309.AXG55_12070"/>
<dbReference type="EMBL" id="CP017834">
    <property type="protein sequence ID" value="APJ04601.1"/>
    <property type="molecule type" value="Genomic_DNA"/>
</dbReference>
<dbReference type="Gene3D" id="3.40.50.2300">
    <property type="match status" value="1"/>
</dbReference>
<dbReference type="AlphaFoldDB" id="A0A1L4D332"/>
<reference evidence="3 4" key="1">
    <citation type="submission" date="2016-10" db="EMBL/GenBank/DDBJ databases">
        <title>Silvanigrella aquatica sp. nov., isolated from a freshwater lake located in the Black Forest, Germany, description of Silvanigrellaceae fam. nov., Silvanigrellales ord. nov., reclassification of the order Bdellovibrionales in the class Oligoflexia, reclassification of the families Bacteriovoracaceae and Halobacteriovoraceae in the new order Bacteriovoracales ord. nov., and reclassification of the family Pseudobacteriovoracaceae in the order Oligoflexiales.</title>
        <authorList>
            <person name="Hahn M.W."/>
            <person name="Schmidt J."/>
            <person name="Koll U."/>
            <person name="Rohde M."/>
            <person name="Verbag S."/>
            <person name="Pitt A."/>
            <person name="Nakai R."/>
            <person name="Naganuma T."/>
            <person name="Lang E."/>
        </authorList>
    </citation>
    <scope>NUCLEOTIDE SEQUENCE [LARGE SCALE GENOMIC DNA]</scope>
    <source>
        <strain evidence="3 4">MWH-Nonnen-W8red</strain>
    </source>
</reference>
<dbReference type="InterPro" id="IPR011006">
    <property type="entry name" value="CheY-like_superfamily"/>
</dbReference>
<evidence type="ECO:0000313" key="4">
    <source>
        <dbReference type="Proteomes" id="UP000184731"/>
    </source>
</evidence>
<dbReference type="PROSITE" id="PS50110">
    <property type="entry name" value="RESPONSE_REGULATORY"/>
    <property type="match status" value="1"/>
</dbReference>
<dbReference type="GO" id="GO:0000160">
    <property type="term" value="P:phosphorelay signal transduction system"/>
    <property type="evidence" value="ECO:0007669"/>
    <property type="project" value="InterPro"/>
</dbReference>
<feature type="modified residue" description="4-aspartylphosphate" evidence="1">
    <location>
        <position position="454"/>
    </location>
</feature>
<keyword evidence="4" id="KW-1185">Reference proteome</keyword>
<dbReference type="InterPro" id="IPR001789">
    <property type="entry name" value="Sig_transdc_resp-reg_receiver"/>
</dbReference>
<dbReference type="OrthoDB" id="5294466at2"/>
<dbReference type="Proteomes" id="UP000184731">
    <property type="component" value="Chromosome"/>
</dbReference>
<name>A0A1L4D332_9BACT</name>
<dbReference type="KEGG" id="saqi:AXG55_12070"/>
<keyword evidence="1" id="KW-0597">Phosphoprotein</keyword>
<proteinExistence type="predicted"/>
<dbReference type="PANTHER" id="PTHR43228">
    <property type="entry name" value="TWO-COMPONENT RESPONSE REGULATOR"/>
    <property type="match status" value="1"/>
</dbReference>
<dbReference type="SMART" id="SM00448">
    <property type="entry name" value="REC"/>
    <property type="match status" value="1"/>
</dbReference>
<sequence length="525" mass="59015">MTAEFSKDLDKALAAQILKNVSTGISLFSPEDHFMRWCNATFKKQTWFGGAGKSASKVSINDLFDKKDHKLIYDLFNIAMSLGQAYDFQRQVRRGPVGSFPAEVKLHKIIINNNSKEEILICMEISDLSLTKMYDELQSTHSQMREKMADLMSAQAELHYSVRMNTISEIGADIAHQLINPITMCRGILQTQIMPSLAEKTAQEDMKQALKYMQDIQDLAVWFRKFSNPKLSETQVTKIMSMVDDALMLNVHRFTTQGVTCKIRKDDTYDPSVLANPVNFIMWLNAAFAELCNVIPQGNSVIYVDINGNDEFVTISAQCACVAGGKQKIATTTLEKFANKMPGSAKFEAILQESHVTFSLSLNCFQEVEEHKEDQEKEDASTEGQASTAKFAGKDNPLVLIVDDEPDIRRLVKRAMKQSGWESIEAGDGLEALEYFQDQEKKQLGDRIVAIVCDVRMPRMTGPHFLVALREEKIQTPFIFFSSNLVNQGGENGFKYDNVFYITKEAGLDEVKKVVGKFMPASKSS</sequence>
<evidence type="ECO:0000313" key="3">
    <source>
        <dbReference type="EMBL" id="APJ04601.1"/>
    </source>
</evidence>
<gene>
    <name evidence="3" type="ORF">AXG55_12070</name>
</gene>
<dbReference type="RefSeq" id="WP_148698350.1">
    <property type="nucleotide sequence ID" value="NZ_CP017834.1"/>
</dbReference>
<evidence type="ECO:0000259" key="2">
    <source>
        <dbReference type="PROSITE" id="PS50110"/>
    </source>
</evidence>
<dbReference type="SUPFAM" id="SSF52172">
    <property type="entry name" value="CheY-like"/>
    <property type="match status" value="1"/>
</dbReference>
<dbReference type="Gene3D" id="1.10.287.130">
    <property type="match status" value="1"/>
</dbReference>
<feature type="domain" description="Response regulatory" evidence="2">
    <location>
        <begin position="398"/>
        <end position="519"/>
    </location>
</feature>
<organism evidence="3 4">
    <name type="scientific">Silvanigrella aquatica</name>
    <dbReference type="NCBI Taxonomy" id="1915309"/>
    <lineage>
        <taxon>Bacteria</taxon>
        <taxon>Pseudomonadati</taxon>
        <taxon>Bdellovibrionota</taxon>
        <taxon>Oligoflexia</taxon>
        <taxon>Silvanigrellales</taxon>
        <taxon>Silvanigrellaceae</taxon>
        <taxon>Silvanigrella</taxon>
    </lineage>
</organism>